<organism evidence="7 8">
    <name type="scientific">Intoshia linei</name>
    <dbReference type="NCBI Taxonomy" id="1819745"/>
    <lineage>
        <taxon>Eukaryota</taxon>
        <taxon>Metazoa</taxon>
        <taxon>Spiralia</taxon>
        <taxon>Lophotrochozoa</taxon>
        <taxon>Mesozoa</taxon>
        <taxon>Orthonectida</taxon>
        <taxon>Rhopaluridae</taxon>
        <taxon>Intoshia</taxon>
    </lineage>
</organism>
<dbReference type="Proteomes" id="UP000078046">
    <property type="component" value="Unassembled WGS sequence"/>
</dbReference>
<reference evidence="7 8" key="1">
    <citation type="submission" date="2016-04" db="EMBL/GenBank/DDBJ databases">
        <title>The genome of Intoshia linei affirms orthonectids as highly simplified spiralians.</title>
        <authorList>
            <person name="Mikhailov K.V."/>
            <person name="Slusarev G.S."/>
            <person name="Nikitin M.A."/>
            <person name="Logacheva M.D."/>
            <person name="Penin A."/>
            <person name="Aleoshin V."/>
            <person name="Panchin Y.V."/>
        </authorList>
    </citation>
    <scope>NUCLEOTIDE SEQUENCE [LARGE SCALE GENOMIC DNA]</scope>
    <source>
        <strain evidence="7">Intl2013</strain>
        <tissue evidence="7">Whole animal</tissue>
    </source>
</reference>
<keyword evidence="4" id="KW-0804">Transcription</keyword>
<dbReference type="EMBL" id="LWCA01000137">
    <property type="protein sequence ID" value="OAF70529.1"/>
    <property type="molecule type" value="Genomic_DNA"/>
</dbReference>
<dbReference type="GO" id="GO:0045944">
    <property type="term" value="P:positive regulation of transcription by RNA polymerase II"/>
    <property type="evidence" value="ECO:0007669"/>
    <property type="project" value="InterPro"/>
</dbReference>
<sequence>MGRKKIKISRIADERNRQVTFTKRKFGLMKKAYELSILCDCEVALIIFNSSGRLFQFSNDNINKVLMKYADSKEPQENRTNEDIVGMLSKKYNGSITDSYDFMPPIGDNSSPRNNFYNLPPIPEDQYKSNFVPENQYYGNNVLHSMNICKNPMKPSCLDSKEQISNINALPPISDSIFSNNISPLSMKRKKKFRYDYPTYSGYDLNLNHDSYSTFDNTNFNDSYMNVHKSSNFVNSILNDRNIDKSNLMTNQSMYNPTSPLIPHATNQNLMPNTSYFLSHAEDKNYGKPIMTDSLNNKLNSLNDINIAFSKDKKVNMTYSEFYDPHSNLSKNTRSPSHNLNKLPQITSTQDYRAFSQLSTTNNMVNF</sequence>
<dbReference type="GO" id="GO:0046983">
    <property type="term" value="F:protein dimerization activity"/>
    <property type="evidence" value="ECO:0007669"/>
    <property type="project" value="InterPro"/>
</dbReference>
<dbReference type="OrthoDB" id="1898716at2759"/>
<dbReference type="SUPFAM" id="SSF55455">
    <property type="entry name" value="SRF-like"/>
    <property type="match status" value="1"/>
</dbReference>
<keyword evidence="2" id="KW-0805">Transcription regulation</keyword>
<dbReference type="Pfam" id="PF00319">
    <property type="entry name" value="SRF-TF"/>
    <property type="match status" value="1"/>
</dbReference>
<dbReference type="GO" id="GO:0000977">
    <property type="term" value="F:RNA polymerase II transcription regulatory region sequence-specific DNA binding"/>
    <property type="evidence" value="ECO:0007669"/>
    <property type="project" value="InterPro"/>
</dbReference>
<dbReference type="PROSITE" id="PS00350">
    <property type="entry name" value="MADS_BOX_1"/>
    <property type="match status" value="1"/>
</dbReference>
<evidence type="ECO:0000256" key="1">
    <source>
        <dbReference type="ARBA" id="ARBA00004123"/>
    </source>
</evidence>
<dbReference type="GO" id="GO:0005634">
    <property type="term" value="C:nucleus"/>
    <property type="evidence" value="ECO:0007669"/>
    <property type="project" value="UniProtKB-SubCell"/>
</dbReference>
<protein>
    <recommendedName>
        <fullName evidence="6">MADS-box domain-containing protein</fullName>
    </recommendedName>
</protein>
<dbReference type="InterPro" id="IPR002100">
    <property type="entry name" value="TF_MADSbox"/>
</dbReference>
<dbReference type="SMART" id="SM00432">
    <property type="entry name" value="MADS"/>
    <property type="match status" value="1"/>
</dbReference>
<dbReference type="PRINTS" id="PR00404">
    <property type="entry name" value="MADSDOMAIN"/>
</dbReference>
<feature type="domain" description="MADS-box" evidence="6">
    <location>
        <begin position="1"/>
        <end position="61"/>
    </location>
</feature>
<evidence type="ECO:0000313" key="8">
    <source>
        <dbReference type="Proteomes" id="UP000078046"/>
    </source>
</evidence>
<dbReference type="Gene3D" id="3.40.1810.10">
    <property type="entry name" value="Transcription factor, MADS-box"/>
    <property type="match status" value="1"/>
</dbReference>
<keyword evidence="3" id="KW-0238">DNA-binding</keyword>
<dbReference type="AlphaFoldDB" id="A0A177B891"/>
<name>A0A177B891_9BILA</name>
<dbReference type="PROSITE" id="PS50066">
    <property type="entry name" value="MADS_BOX_2"/>
    <property type="match status" value="1"/>
</dbReference>
<comment type="subcellular location">
    <subcellularLocation>
        <location evidence="1">Nucleus</location>
    </subcellularLocation>
</comment>
<gene>
    <name evidence="7" type="ORF">A3Q56_01717</name>
</gene>
<comment type="caution">
    <text evidence="7">The sequence shown here is derived from an EMBL/GenBank/DDBJ whole genome shotgun (WGS) entry which is preliminary data.</text>
</comment>
<dbReference type="InterPro" id="IPR050142">
    <property type="entry name" value="MADS-box/MEF2_TF"/>
</dbReference>
<evidence type="ECO:0000256" key="4">
    <source>
        <dbReference type="ARBA" id="ARBA00023163"/>
    </source>
</evidence>
<evidence type="ECO:0000256" key="5">
    <source>
        <dbReference type="ARBA" id="ARBA00023242"/>
    </source>
</evidence>
<dbReference type="PANTHER" id="PTHR48019">
    <property type="entry name" value="SERUM RESPONSE FACTOR HOMOLOG"/>
    <property type="match status" value="1"/>
</dbReference>
<dbReference type="InterPro" id="IPR036879">
    <property type="entry name" value="TF_MADSbox_sf"/>
</dbReference>
<proteinExistence type="predicted"/>
<keyword evidence="8" id="KW-1185">Reference proteome</keyword>
<evidence type="ECO:0000259" key="6">
    <source>
        <dbReference type="PROSITE" id="PS50066"/>
    </source>
</evidence>
<evidence type="ECO:0000256" key="3">
    <source>
        <dbReference type="ARBA" id="ARBA00023125"/>
    </source>
</evidence>
<dbReference type="InterPro" id="IPR033896">
    <property type="entry name" value="MEF2-like_N"/>
</dbReference>
<keyword evidence="5" id="KW-0539">Nucleus</keyword>
<dbReference type="CDD" id="cd00265">
    <property type="entry name" value="MADS_MEF2_like"/>
    <property type="match status" value="1"/>
</dbReference>
<evidence type="ECO:0000256" key="2">
    <source>
        <dbReference type="ARBA" id="ARBA00023015"/>
    </source>
</evidence>
<evidence type="ECO:0000313" key="7">
    <source>
        <dbReference type="EMBL" id="OAF70529.1"/>
    </source>
</evidence>
<accession>A0A177B891</accession>